<evidence type="ECO:0000313" key="18">
    <source>
        <dbReference type="EnsemblMetazoa" id="HelroP86213"/>
    </source>
</evidence>
<dbReference type="KEGG" id="hro:HELRODRAFT_86213"/>
<dbReference type="InterPro" id="IPR000719">
    <property type="entry name" value="Prot_kinase_dom"/>
</dbReference>
<dbReference type="Gene3D" id="1.10.510.10">
    <property type="entry name" value="Transferase(Phosphotransferase) domain 1"/>
    <property type="match status" value="1"/>
</dbReference>
<dbReference type="EMBL" id="AMQM01006609">
    <property type="status" value="NOT_ANNOTATED_CDS"/>
    <property type="molecule type" value="Genomic_DNA"/>
</dbReference>
<dbReference type="InterPro" id="IPR011009">
    <property type="entry name" value="Kinase-like_dom_sf"/>
</dbReference>
<reference evidence="18" key="3">
    <citation type="submission" date="2015-06" db="UniProtKB">
        <authorList>
            <consortium name="EnsemblMetazoa"/>
        </authorList>
    </citation>
    <scope>IDENTIFICATION</scope>
</reference>
<dbReference type="InterPro" id="IPR051138">
    <property type="entry name" value="PIM_Ser/Thr_kinase"/>
</dbReference>
<dbReference type="Gene3D" id="3.30.200.20">
    <property type="entry name" value="Phosphorylase Kinase, domain 1"/>
    <property type="match status" value="1"/>
</dbReference>
<dbReference type="EMBL" id="KB097496">
    <property type="protein sequence ID" value="ESN95977.1"/>
    <property type="molecule type" value="Genomic_DNA"/>
</dbReference>
<evidence type="ECO:0000256" key="12">
    <source>
        <dbReference type="ARBA" id="ARBA00048679"/>
    </source>
</evidence>
<feature type="binding site" evidence="14">
    <location>
        <position position="90"/>
    </location>
    <ligand>
        <name>ATP</name>
        <dbReference type="ChEBI" id="CHEBI:30616"/>
    </ligand>
</feature>
<dbReference type="EMBL" id="AMQM01006610">
    <property type="status" value="NOT_ANNOTATED_CDS"/>
    <property type="molecule type" value="Genomic_DNA"/>
</dbReference>
<evidence type="ECO:0000256" key="5">
    <source>
        <dbReference type="ARBA" id="ARBA00022553"/>
    </source>
</evidence>
<dbReference type="EnsemblMetazoa" id="HelroT86213">
    <property type="protein sequence ID" value="HelroP86213"/>
    <property type="gene ID" value="HelroG86213"/>
</dbReference>
<comment type="catalytic activity">
    <reaction evidence="12">
        <text>L-seryl-[protein] + ATP = O-phospho-L-seryl-[protein] + ADP + H(+)</text>
        <dbReference type="Rhea" id="RHEA:17989"/>
        <dbReference type="Rhea" id="RHEA-COMP:9863"/>
        <dbReference type="Rhea" id="RHEA-COMP:11604"/>
        <dbReference type="ChEBI" id="CHEBI:15378"/>
        <dbReference type="ChEBI" id="CHEBI:29999"/>
        <dbReference type="ChEBI" id="CHEBI:30616"/>
        <dbReference type="ChEBI" id="CHEBI:83421"/>
        <dbReference type="ChEBI" id="CHEBI:456216"/>
        <dbReference type="EC" id="2.7.11.1"/>
    </reaction>
</comment>
<keyword evidence="10" id="KW-1035">Host cytoplasm</keyword>
<dbReference type="GO" id="GO:0030430">
    <property type="term" value="C:host cell cytoplasm"/>
    <property type="evidence" value="ECO:0007669"/>
    <property type="project" value="UniProtKB-SubCell"/>
</dbReference>
<dbReference type="GeneID" id="20216583"/>
<dbReference type="InterPro" id="IPR008271">
    <property type="entry name" value="Ser/Thr_kinase_AS"/>
</dbReference>
<evidence type="ECO:0000256" key="15">
    <source>
        <dbReference type="SAM" id="MobiDB-lite"/>
    </source>
</evidence>
<reference evidence="19" key="1">
    <citation type="submission" date="2012-12" db="EMBL/GenBank/DDBJ databases">
        <authorList>
            <person name="Hellsten U."/>
            <person name="Grimwood J."/>
            <person name="Chapman J.A."/>
            <person name="Shapiro H."/>
            <person name="Aerts A."/>
            <person name="Otillar R.P."/>
            <person name="Terry A.Y."/>
            <person name="Boore J.L."/>
            <person name="Simakov O."/>
            <person name="Marletaz F."/>
            <person name="Cho S.-J."/>
            <person name="Edsinger-Gonzales E."/>
            <person name="Havlak P."/>
            <person name="Kuo D.-H."/>
            <person name="Larsson T."/>
            <person name="Lv J."/>
            <person name="Arendt D."/>
            <person name="Savage R."/>
            <person name="Osoegawa K."/>
            <person name="de Jong P."/>
            <person name="Lindberg D.R."/>
            <person name="Seaver E.C."/>
            <person name="Weisblat D.A."/>
            <person name="Putnam N.H."/>
            <person name="Grigoriev I.V."/>
            <person name="Rokhsar D.S."/>
        </authorList>
    </citation>
    <scope>NUCLEOTIDE SEQUENCE</scope>
</reference>
<feature type="binding site" evidence="14">
    <location>
        <position position="142"/>
    </location>
    <ligand>
        <name>ATP</name>
        <dbReference type="ChEBI" id="CHEBI:30616"/>
    </ligand>
</feature>
<dbReference type="OMA" id="CKDLFDY"/>
<dbReference type="Proteomes" id="UP000015101">
    <property type="component" value="Unassembled WGS sequence"/>
</dbReference>
<dbReference type="InterPro" id="IPR017348">
    <property type="entry name" value="PIM1/2/3"/>
</dbReference>
<evidence type="ECO:0000256" key="4">
    <source>
        <dbReference type="ARBA" id="ARBA00022527"/>
    </source>
</evidence>
<dbReference type="SUPFAM" id="SSF56112">
    <property type="entry name" value="Protein kinase-like (PK-like)"/>
    <property type="match status" value="1"/>
</dbReference>
<feature type="binding site" evidence="14">
    <location>
        <position position="149"/>
    </location>
    <ligand>
        <name>ATP</name>
        <dbReference type="ChEBI" id="CHEBI:30616"/>
    </ligand>
</feature>
<evidence type="ECO:0000256" key="8">
    <source>
        <dbReference type="ARBA" id="ARBA00022777"/>
    </source>
</evidence>
<evidence type="ECO:0000256" key="14">
    <source>
        <dbReference type="PIRSR" id="PIRSR037993-2"/>
    </source>
</evidence>
<dbReference type="eggNOG" id="KOG0583">
    <property type="taxonomic scope" value="Eukaryota"/>
</dbReference>
<dbReference type="AlphaFoldDB" id="T1G686"/>
<evidence type="ECO:0000259" key="16">
    <source>
        <dbReference type="PROSITE" id="PS50011"/>
    </source>
</evidence>
<comment type="catalytic activity">
    <reaction evidence="11">
        <text>L-threonyl-[protein] + ATP = O-phospho-L-threonyl-[protein] + ADP + H(+)</text>
        <dbReference type="Rhea" id="RHEA:46608"/>
        <dbReference type="Rhea" id="RHEA-COMP:11060"/>
        <dbReference type="Rhea" id="RHEA-COMP:11605"/>
        <dbReference type="ChEBI" id="CHEBI:15378"/>
        <dbReference type="ChEBI" id="CHEBI:30013"/>
        <dbReference type="ChEBI" id="CHEBI:30616"/>
        <dbReference type="ChEBI" id="CHEBI:61977"/>
        <dbReference type="ChEBI" id="CHEBI:456216"/>
        <dbReference type="EC" id="2.7.11.1"/>
    </reaction>
</comment>
<evidence type="ECO:0000256" key="13">
    <source>
        <dbReference type="PIRSR" id="PIRSR037993-1"/>
    </source>
</evidence>
<dbReference type="RefSeq" id="XP_009025906.1">
    <property type="nucleotide sequence ID" value="XM_009027658.1"/>
</dbReference>
<dbReference type="PANTHER" id="PTHR22984">
    <property type="entry name" value="SERINE/THREONINE-PROTEIN KINASE PIM"/>
    <property type="match status" value="1"/>
</dbReference>
<dbReference type="GO" id="GO:0043066">
    <property type="term" value="P:negative regulation of apoptotic process"/>
    <property type="evidence" value="ECO:0000318"/>
    <property type="project" value="GO_Central"/>
</dbReference>
<dbReference type="GO" id="GO:0004674">
    <property type="term" value="F:protein serine/threonine kinase activity"/>
    <property type="evidence" value="ECO:0000318"/>
    <property type="project" value="GO_Central"/>
</dbReference>
<feature type="active site" description="Proton acceptor" evidence="13">
    <location>
        <position position="188"/>
    </location>
</feature>
<evidence type="ECO:0000256" key="10">
    <source>
        <dbReference type="ARBA" id="ARBA00023200"/>
    </source>
</evidence>
<evidence type="ECO:0000256" key="1">
    <source>
        <dbReference type="ARBA" id="ARBA00004192"/>
    </source>
</evidence>
<dbReference type="GO" id="GO:0007346">
    <property type="term" value="P:regulation of mitotic cell cycle"/>
    <property type="evidence" value="ECO:0000318"/>
    <property type="project" value="GO_Central"/>
</dbReference>
<dbReference type="EC" id="2.7.11.1" evidence="2"/>
<dbReference type="GO" id="GO:0005737">
    <property type="term" value="C:cytoplasm"/>
    <property type="evidence" value="ECO:0000318"/>
    <property type="project" value="GO_Central"/>
</dbReference>
<dbReference type="PROSITE" id="PS00108">
    <property type="entry name" value="PROTEIN_KINASE_ST"/>
    <property type="match status" value="1"/>
</dbReference>
<feature type="binding site" evidence="14">
    <location>
        <begin position="67"/>
        <end position="75"/>
    </location>
    <ligand>
        <name>ATP</name>
        <dbReference type="ChEBI" id="CHEBI:30616"/>
    </ligand>
</feature>
<feature type="compositionally biased region" description="Low complexity" evidence="15">
    <location>
        <begin position="1"/>
        <end position="40"/>
    </location>
</feature>
<protein>
    <recommendedName>
        <fullName evidence="3">Serine/threonine-protein kinase 1</fullName>
        <ecNumber evidence="2">2.7.11.1</ecNumber>
    </recommendedName>
</protein>
<keyword evidence="19" id="KW-1185">Reference proteome</keyword>
<evidence type="ECO:0000256" key="9">
    <source>
        <dbReference type="ARBA" id="ARBA00022840"/>
    </source>
</evidence>
<name>T1G686_HELRO</name>
<dbReference type="CTD" id="20216583"/>
<dbReference type="PANTHER" id="PTHR22984:SF25">
    <property type="entry name" value="PROTEIN KINASE DOMAIN-CONTAINING PROTEIN"/>
    <property type="match status" value="1"/>
</dbReference>
<dbReference type="OrthoDB" id="193931at2759"/>
<dbReference type="STRING" id="6412.T1G686"/>
<evidence type="ECO:0000256" key="2">
    <source>
        <dbReference type="ARBA" id="ARBA00012513"/>
    </source>
</evidence>
<evidence type="ECO:0000256" key="3">
    <source>
        <dbReference type="ARBA" id="ARBA00016885"/>
    </source>
</evidence>
<dbReference type="InParanoid" id="T1G686"/>
<dbReference type="FunFam" id="1.10.510.10:FF:000708">
    <property type="entry name" value="serine/threonine-protein kinase par-1-like"/>
    <property type="match status" value="1"/>
</dbReference>
<keyword evidence="9 14" id="KW-0067">ATP-binding</keyword>
<keyword evidence="4" id="KW-0723">Serine/threonine-protein kinase</keyword>
<keyword evidence="5" id="KW-0597">Phosphoprotein</keyword>
<evidence type="ECO:0000256" key="7">
    <source>
        <dbReference type="ARBA" id="ARBA00022741"/>
    </source>
</evidence>
<keyword evidence="6" id="KW-0808">Transferase</keyword>
<keyword evidence="7" id="KW-0547">Nucleotide-binding</keyword>
<feature type="region of interest" description="Disordered" evidence="15">
    <location>
        <begin position="1"/>
        <end position="49"/>
    </location>
</feature>
<keyword evidence="8" id="KW-0418">Kinase</keyword>
<organism evidence="18 19">
    <name type="scientific">Helobdella robusta</name>
    <name type="common">Californian leech</name>
    <dbReference type="NCBI Taxonomy" id="6412"/>
    <lineage>
        <taxon>Eukaryota</taxon>
        <taxon>Metazoa</taxon>
        <taxon>Spiralia</taxon>
        <taxon>Lophotrochozoa</taxon>
        <taxon>Annelida</taxon>
        <taxon>Clitellata</taxon>
        <taxon>Hirudinea</taxon>
        <taxon>Rhynchobdellida</taxon>
        <taxon>Glossiphoniidae</taxon>
        <taxon>Helobdella</taxon>
    </lineage>
</organism>
<evidence type="ECO:0000313" key="19">
    <source>
        <dbReference type="Proteomes" id="UP000015101"/>
    </source>
</evidence>
<reference evidence="17 19" key="2">
    <citation type="journal article" date="2013" name="Nature">
        <title>Insights into bilaterian evolution from three spiralian genomes.</title>
        <authorList>
            <person name="Simakov O."/>
            <person name="Marletaz F."/>
            <person name="Cho S.J."/>
            <person name="Edsinger-Gonzales E."/>
            <person name="Havlak P."/>
            <person name="Hellsten U."/>
            <person name="Kuo D.H."/>
            <person name="Larsson T."/>
            <person name="Lv J."/>
            <person name="Arendt D."/>
            <person name="Savage R."/>
            <person name="Osoegawa K."/>
            <person name="de Jong P."/>
            <person name="Grimwood J."/>
            <person name="Chapman J.A."/>
            <person name="Shapiro H."/>
            <person name="Aerts A."/>
            <person name="Otillar R.P."/>
            <person name="Terry A.Y."/>
            <person name="Boore J.L."/>
            <person name="Grigoriev I.V."/>
            <person name="Lindberg D.R."/>
            <person name="Seaver E.C."/>
            <person name="Weisblat D.A."/>
            <person name="Putnam N.H."/>
            <person name="Rokhsar D.S."/>
        </authorList>
    </citation>
    <scope>NUCLEOTIDE SEQUENCE</scope>
</reference>
<proteinExistence type="predicted"/>
<sequence>MNNNVVPVNPDANNNINNNNSNSNDDTSPYNNNNNNNNHNSTVRSRHHHHIIDRRQFDELYELPNLLNTGGNGRVFCGVRKQDGKLVAVKFVPKVKVTEKVRVYGVVIPMEVHLLRKCSCLPEVIQLVDYYEMADEYIIITERSASTSDLFDYVSLKRRLSEGEARPIFKEITKIALKLASIGVIHRDIKDENVIMNLETREVKFIDFGSAGDLHDGYYHKFDGTRVYSPPEWVMLNRYRAIPACVWSLGILLYTMVCGDIPFDEDELIILADVSYNRPLSSEIRDLIEWCLTFDPVDRPSLEEILQHNWFTCRLDDDY</sequence>
<evidence type="ECO:0000256" key="11">
    <source>
        <dbReference type="ARBA" id="ARBA00047899"/>
    </source>
</evidence>
<comment type="subcellular location">
    <subcellularLocation>
        <location evidence="1">Host cytoplasm</location>
    </subcellularLocation>
</comment>
<evidence type="ECO:0000256" key="6">
    <source>
        <dbReference type="ARBA" id="ARBA00022679"/>
    </source>
</evidence>
<dbReference type="PROSITE" id="PS50011">
    <property type="entry name" value="PROTEIN_KINASE_DOM"/>
    <property type="match status" value="1"/>
</dbReference>
<dbReference type="GO" id="GO:0005524">
    <property type="term" value="F:ATP binding"/>
    <property type="evidence" value="ECO:0007669"/>
    <property type="project" value="UniProtKB-KW"/>
</dbReference>
<evidence type="ECO:0000313" key="17">
    <source>
        <dbReference type="EMBL" id="ESN95977.1"/>
    </source>
</evidence>
<accession>T1G686</accession>
<feature type="domain" description="Protein kinase" evidence="16">
    <location>
        <begin position="61"/>
        <end position="311"/>
    </location>
</feature>
<dbReference type="PIRSF" id="PIRSF037993">
    <property type="entry name" value="STPK_Pim-1"/>
    <property type="match status" value="1"/>
</dbReference>
<gene>
    <name evidence="18" type="primary">20216583</name>
    <name evidence="17" type="ORF">HELRODRAFT_86213</name>
</gene>
<dbReference type="Pfam" id="PF00069">
    <property type="entry name" value="Pkinase"/>
    <property type="match status" value="1"/>
</dbReference>
<dbReference type="SMART" id="SM00220">
    <property type="entry name" value="S_TKc"/>
    <property type="match status" value="1"/>
</dbReference>
<dbReference type="HOGENOM" id="CLU_000288_63_0_1"/>